<dbReference type="EMBL" id="JALNTZ010000006">
    <property type="protein sequence ID" value="KAJ3647562.1"/>
    <property type="molecule type" value="Genomic_DNA"/>
</dbReference>
<evidence type="ECO:0000256" key="1">
    <source>
        <dbReference type="SAM" id="MobiDB-lite"/>
    </source>
</evidence>
<evidence type="ECO:0000313" key="3">
    <source>
        <dbReference type="Proteomes" id="UP001168821"/>
    </source>
</evidence>
<protein>
    <submittedName>
        <fullName evidence="2">Uncharacterized protein</fullName>
    </submittedName>
</protein>
<proteinExistence type="predicted"/>
<feature type="region of interest" description="Disordered" evidence="1">
    <location>
        <begin position="69"/>
        <end position="106"/>
    </location>
</feature>
<organism evidence="2 3">
    <name type="scientific">Zophobas morio</name>
    <dbReference type="NCBI Taxonomy" id="2755281"/>
    <lineage>
        <taxon>Eukaryota</taxon>
        <taxon>Metazoa</taxon>
        <taxon>Ecdysozoa</taxon>
        <taxon>Arthropoda</taxon>
        <taxon>Hexapoda</taxon>
        <taxon>Insecta</taxon>
        <taxon>Pterygota</taxon>
        <taxon>Neoptera</taxon>
        <taxon>Endopterygota</taxon>
        <taxon>Coleoptera</taxon>
        <taxon>Polyphaga</taxon>
        <taxon>Cucujiformia</taxon>
        <taxon>Tenebrionidae</taxon>
        <taxon>Zophobas</taxon>
    </lineage>
</organism>
<dbReference type="AlphaFoldDB" id="A0AA38I4E7"/>
<gene>
    <name evidence="2" type="ORF">Zmor_019433</name>
</gene>
<reference evidence="2" key="1">
    <citation type="journal article" date="2023" name="G3 (Bethesda)">
        <title>Whole genome assemblies of Zophobas morio and Tenebrio molitor.</title>
        <authorList>
            <person name="Kaur S."/>
            <person name="Stinson S.A."/>
            <person name="diCenzo G.C."/>
        </authorList>
    </citation>
    <scope>NUCLEOTIDE SEQUENCE</scope>
    <source>
        <strain evidence="2">QUZm001</strain>
    </source>
</reference>
<evidence type="ECO:0000313" key="2">
    <source>
        <dbReference type="EMBL" id="KAJ3647562.1"/>
    </source>
</evidence>
<comment type="caution">
    <text evidence="2">The sequence shown here is derived from an EMBL/GenBank/DDBJ whole genome shotgun (WGS) entry which is preliminary data.</text>
</comment>
<accession>A0AA38I4E7</accession>
<sequence>MHEIILVEFGWNYARRDGLRTKKRQCYLFKNKNQLERVKGFLLLLVLQVPGPPLRPFVYQNRASKSFPRGAPFRTGERGGVRSDSGFRSGRGTWWGSSPPILNSLS</sequence>
<name>A0AA38I4E7_9CUCU</name>
<keyword evidence="3" id="KW-1185">Reference proteome</keyword>
<dbReference type="Proteomes" id="UP001168821">
    <property type="component" value="Unassembled WGS sequence"/>
</dbReference>